<name>A0A4V3BF50_9STAP</name>
<evidence type="ECO:0000256" key="1">
    <source>
        <dbReference type="SAM" id="MobiDB-lite"/>
    </source>
</evidence>
<dbReference type="InterPro" id="IPR044925">
    <property type="entry name" value="His-Me_finger_sf"/>
</dbReference>
<dbReference type="RefSeq" id="WP_133452545.1">
    <property type="nucleotide sequence ID" value="NZ_SCWF01000015.1"/>
</dbReference>
<gene>
    <name evidence="3" type="ORF">ERX55_10515</name>
</gene>
<feature type="compositionally biased region" description="Polar residues" evidence="1">
    <location>
        <begin position="67"/>
        <end position="84"/>
    </location>
</feature>
<evidence type="ECO:0000259" key="2">
    <source>
        <dbReference type="Pfam" id="PF13392"/>
    </source>
</evidence>
<accession>A0A4V3BF50</accession>
<dbReference type="Gene3D" id="3.90.75.20">
    <property type="match status" value="1"/>
</dbReference>
<dbReference type="InterPro" id="IPR003615">
    <property type="entry name" value="HNH_nuc"/>
</dbReference>
<feature type="domain" description="HNH nuclease" evidence="2">
    <location>
        <begin position="119"/>
        <end position="160"/>
    </location>
</feature>
<feature type="region of interest" description="Disordered" evidence="1">
    <location>
        <begin position="66"/>
        <end position="91"/>
    </location>
</feature>
<sequence>MNNQKFIFTEEMDLFLRKNNEGISNKILHQMFREHFNCNIGLSTFKNRRKSLGLHSGLTGRYEKGHTSWNKGKSMPSHPNSVKTQFKKGQRPTSFKEIGSERIVEGYYEVKVANPSTWKAKHRLIWEEHHGPIPDGHVVMFADQNPMNCTIDNLMLVSRGQMAILNQNNLLQDSKELNETALLVADVISATYQRKKSLKKKRGKKNVKTN</sequence>
<keyword evidence="4" id="KW-1185">Reference proteome</keyword>
<dbReference type="EMBL" id="SCWF01000015">
    <property type="protein sequence ID" value="TDM12680.1"/>
    <property type="molecule type" value="Genomic_DNA"/>
</dbReference>
<proteinExistence type="predicted"/>
<reference evidence="3 4" key="1">
    <citation type="submission" date="2019-01" db="EMBL/GenBank/DDBJ databases">
        <title>Draft genome sequences of the type strains of six Macrococcus species.</title>
        <authorList>
            <person name="Mazhar S."/>
            <person name="Altermann E."/>
            <person name="Hill C."/>
            <person name="Mcauliffe O."/>
        </authorList>
    </citation>
    <scope>NUCLEOTIDE SEQUENCE [LARGE SCALE GENOMIC DNA]</scope>
    <source>
        <strain evidence="3 4">ATCC 51825</strain>
    </source>
</reference>
<organism evidence="3 4">
    <name type="scientific">Macrococcus bovicus</name>
    <dbReference type="NCBI Taxonomy" id="69968"/>
    <lineage>
        <taxon>Bacteria</taxon>
        <taxon>Bacillati</taxon>
        <taxon>Bacillota</taxon>
        <taxon>Bacilli</taxon>
        <taxon>Bacillales</taxon>
        <taxon>Staphylococcaceae</taxon>
        <taxon>Macrococcus</taxon>
    </lineage>
</organism>
<keyword evidence="3" id="KW-0540">Nuclease</keyword>
<keyword evidence="3" id="KW-0255">Endonuclease</keyword>
<dbReference type="OrthoDB" id="6638408at2"/>
<dbReference type="Proteomes" id="UP000294843">
    <property type="component" value="Unassembled WGS sequence"/>
</dbReference>
<dbReference type="SUPFAM" id="SSF54060">
    <property type="entry name" value="His-Me finger endonucleases"/>
    <property type="match status" value="1"/>
</dbReference>
<dbReference type="AlphaFoldDB" id="A0A4V3BF50"/>
<evidence type="ECO:0000313" key="3">
    <source>
        <dbReference type="EMBL" id="TDM12680.1"/>
    </source>
</evidence>
<dbReference type="GO" id="GO:0004519">
    <property type="term" value="F:endonuclease activity"/>
    <property type="evidence" value="ECO:0007669"/>
    <property type="project" value="UniProtKB-KW"/>
</dbReference>
<comment type="caution">
    <text evidence="3">The sequence shown here is derived from an EMBL/GenBank/DDBJ whole genome shotgun (WGS) entry which is preliminary data.</text>
</comment>
<dbReference type="Pfam" id="PF13392">
    <property type="entry name" value="HNH_3"/>
    <property type="match status" value="1"/>
</dbReference>
<keyword evidence="3" id="KW-0378">Hydrolase</keyword>
<evidence type="ECO:0000313" key="4">
    <source>
        <dbReference type="Proteomes" id="UP000294843"/>
    </source>
</evidence>
<protein>
    <submittedName>
        <fullName evidence="3">HNH endonuclease</fullName>
    </submittedName>
</protein>